<sequence length="56" mass="6617">MKREIIYANQFKKDMKLARRRHLPEEDLIEVVTDLANDIPLPAKNKDHALQGEFKK</sequence>
<reference evidence="2" key="1">
    <citation type="submission" date="2020-10" db="EMBL/GenBank/DDBJ databases">
        <authorList>
            <person name="Gilroy R."/>
        </authorList>
    </citation>
    <scope>NUCLEOTIDE SEQUENCE</scope>
    <source>
        <strain evidence="2">B2-16538</strain>
    </source>
</reference>
<gene>
    <name evidence="2" type="ORF">IAB78_05720</name>
</gene>
<dbReference type="InterPro" id="IPR035093">
    <property type="entry name" value="RelE/ParE_toxin_dom_sf"/>
</dbReference>
<keyword evidence="1" id="KW-1277">Toxin-antitoxin system</keyword>
<dbReference type="SUPFAM" id="SSF143011">
    <property type="entry name" value="RelE-like"/>
    <property type="match status" value="1"/>
</dbReference>
<accession>A0A9D9J3Q4</accession>
<dbReference type="AlphaFoldDB" id="A0A9D9J3Q4"/>
<dbReference type="Gene3D" id="3.30.2310.20">
    <property type="entry name" value="RelE-like"/>
    <property type="match status" value="1"/>
</dbReference>
<protein>
    <submittedName>
        <fullName evidence="2">Type II toxin-antitoxin system YafQ family toxin</fullName>
    </submittedName>
</protein>
<organism evidence="2 3">
    <name type="scientific">Candidatus Cryptobacteroides excrementavium</name>
    <dbReference type="NCBI Taxonomy" id="2840759"/>
    <lineage>
        <taxon>Bacteria</taxon>
        <taxon>Pseudomonadati</taxon>
        <taxon>Bacteroidota</taxon>
        <taxon>Bacteroidia</taxon>
        <taxon>Bacteroidales</taxon>
        <taxon>Candidatus Cryptobacteroides</taxon>
    </lineage>
</organism>
<reference evidence="2" key="2">
    <citation type="journal article" date="2021" name="PeerJ">
        <title>Extensive microbial diversity within the chicken gut microbiome revealed by metagenomics and culture.</title>
        <authorList>
            <person name="Gilroy R."/>
            <person name="Ravi A."/>
            <person name="Getino M."/>
            <person name="Pursley I."/>
            <person name="Horton D.L."/>
            <person name="Alikhan N.F."/>
            <person name="Baker D."/>
            <person name="Gharbi K."/>
            <person name="Hall N."/>
            <person name="Watson M."/>
            <person name="Adriaenssens E.M."/>
            <person name="Foster-Nyarko E."/>
            <person name="Jarju S."/>
            <person name="Secka A."/>
            <person name="Antonio M."/>
            <person name="Oren A."/>
            <person name="Chaudhuri R.R."/>
            <person name="La Ragione R."/>
            <person name="Hildebrand F."/>
            <person name="Pallen M.J."/>
        </authorList>
    </citation>
    <scope>NUCLEOTIDE SEQUENCE</scope>
    <source>
        <strain evidence="2">B2-16538</strain>
    </source>
</reference>
<dbReference type="InterPro" id="IPR004386">
    <property type="entry name" value="Toxin_YafQ-like"/>
</dbReference>
<evidence type="ECO:0000313" key="3">
    <source>
        <dbReference type="Proteomes" id="UP000823750"/>
    </source>
</evidence>
<evidence type="ECO:0000256" key="1">
    <source>
        <dbReference type="ARBA" id="ARBA00022649"/>
    </source>
</evidence>
<dbReference type="InterPro" id="IPR007712">
    <property type="entry name" value="RelE/ParE_toxin"/>
</dbReference>
<dbReference type="EMBL" id="JADILX010000086">
    <property type="protein sequence ID" value="MBO8485904.1"/>
    <property type="molecule type" value="Genomic_DNA"/>
</dbReference>
<name>A0A9D9J3Q4_9BACT</name>
<dbReference type="Proteomes" id="UP000823750">
    <property type="component" value="Unassembled WGS sequence"/>
</dbReference>
<dbReference type="Pfam" id="PF15738">
    <property type="entry name" value="YafQ_toxin"/>
    <property type="match status" value="1"/>
</dbReference>
<evidence type="ECO:0000313" key="2">
    <source>
        <dbReference type="EMBL" id="MBO8485904.1"/>
    </source>
</evidence>
<dbReference type="NCBIfam" id="TIGR02385">
    <property type="entry name" value="RelE_StbE"/>
    <property type="match status" value="1"/>
</dbReference>
<proteinExistence type="predicted"/>
<comment type="caution">
    <text evidence="2">The sequence shown here is derived from an EMBL/GenBank/DDBJ whole genome shotgun (WGS) entry which is preliminary data.</text>
</comment>